<dbReference type="GeneID" id="7270288"/>
<keyword evidence="1" id="KW-0472">Membrane</keyword>
<name>B8GDZ8_METPE</name>
<feature type="transmembrane region" description="Helical" evidence="1">
    <location>
        <begin position="12"/>
        <end position="33"/>
    </location>
</feature>
<dbReference type="EMBL" id="CP001338">
    <property type="protein sequence ID" value="ACL17499.1"/>
    <property type="molecule type" value="Genomic_DNA"/>
</dbReference>
<keyword evidence="3" id="KW-1185">Reference proteome</keyword>
<dbReference type="RefSeq" id="WP_012618818.1">
    <property type="nucleotide sequence ID" value="NC_011832.1"/>
</dbReference>
<feature type="transmembrane region" description="Helical" evidence="1">
    <location>
        <begin position="68"/>
        <end position="85"/>
    </location>
</feature>
<evidence type="ECO:0000313" key="2">
    <source>
        <dbReference type="EMBL" id="ACL17499.1"/>
    </source>
</evidence>
<evidence type="ECO:0000313" key="3">
    <source>
        <dbReference type="Proteomes" id="UP000002457"/>
    </source>
</evidence>
<accession>B8GDZ8</accession>
<sequence length="128" mass="14104">MSDEQRERDPLIRGLSLSVPAVSFGSIILNVFLLEMGLISDIGPFGAGQFVASILLAALAWMMPRKDIVSLMAPIYALLIFVVPLDLKPNLLTQILFAASISVLVIRLNHSFSQPPTKRPFEPIEDEE</sequence>
<gene>
    <name evidence="2" type="ordered locus">Mpal_2203</name>
</gene>
<dbReference type="Proteomes" id="UP000002457">
    <property type="component" value="Chromosome"/>
</dbReference>
<evidence type="ECO:0000256" key="1">
    <source>
        <dbReference type="SAM" id="Phobius"/>
    </source>
</evidence>
<keyword evidence="1" id="KW-1133">Transmembrane helix</keyword>
<keyword evidence="1" id="KW-0812">Transmembrane</keyword>
<dbReference type="AlphaFoldDB" id="B8GDZ8"/>
<dbReference type="OrthoDB" id="112373at2157"/>
<dbReference type="HOGENOM" id="CLU_160442_0_0_2"/>
<reference evidence="2 3" key="1">
    <citation type="journal article" date="2015" name="Genome Announc.">
        <title>Complete Genome Sequence of Methanosphaerula palustris E1-9CT, a Hydrogenotrophic Methanogen Isolated from a Minerotrophic Fen Peatland.</title>
        <authorList>
            <person name="Cadillo-Quiroz H."/>
            <person name="Browne P."/>
            <person name="Kyrpides N."/>
            <person name="Woyke T."/>
            <person name="Goodwin L."/>
            <person name="Detter C."/>
            <person name="Yavitt J.B."/>
            <person name="Zinder S.H."/>
        </authorList>
    </citation>
    <scope>NUCLEOTIDE SEQUENCE [LARGE SCALE GENOMIC DNA]</scope>
    <source>
        <strain evidence="3">ATCC BAA-1556 / DSM 19958 / E1-9c</strain>
    </source>
</reference>
<feature type="transmembrane region" description="Helical" evidence="1">
    <location>
        <begin position="45"/>
        <end position="61"/>
    </location>
</feature>
<dbReference type="STRING" id="521011.Mpal_2203"/>
<proteinExistence type="predicted"/>
<protein>
    <submittedName>
        <fullName evidence="2">Uncharacterized protein</fullName>
    </submittedName>
</protein>
<feature type="transmembrane region" description="Helical" evidence="1">
    <location>
        <begin position="91"/>
        <end position="109"/>
    </location>
</feature>
<dbReference type="KEGG" id="mpl:Mpal_2203"/>
<dbReference type="eggNOG" id="arCOG07830">
    <property type="taxonomic scope" value="Archaea"/>
</dbReference>
<organism evidence="2 3">
    <name type="scientific">Methanosphaerula palustris (strain ATCC BAA-1556 / DSM 19958 / E1-9c)</name>
    <dbReference type="NCBI Taxonomy" id="521011"/>
    <lineage>
        <taxon>Archaea</taxon>
        <taxon>Methanobacteriati</taxon>
        <taxon>Methanobacteriota</taxon>
        <taxon>Stenosarchaea group</taxon>
        <taxon>Methanomicrobia</taxon>
        <taxon>Methanomicrobiales</taxon>
        <taxon>Methanoregulaceae</taxon>
        <taxon>Methanosphaerula</taxon>
    </lineage>
</organism>